<keyword evidence="4" id="KW-1185">Reference proteome</keyword>
<dbReference type="HOGENOM" id="CLU_419518_0_0_1"/>
<reference evidence="4" key="1">
    <citation type="journal article" date="2006" name="PLoS Biol.">
        <title>Macronuclear genome sequence of the ciliate Tetrahymena thermophila, a model eukaryote.</title>
        <authorList>
            <person name="Eisen J.A."/>
            <person name="Coyne R.S."/>
            <person name="Wu M."/>
            <person name="Wu D."/>
            <person name="Thiagarajan M."/>
            <person name="Wortman J.R."/>
            <person name="Badger J.H."/>
            <person name="Ren Q."/>
            <person name="Amedeo P."/>
            <person name="Jones K.M."/>
            <person name="Tallon L.J."/>
            <person name="Delcher A.L."/>
            <person name="Salzberg S.L."/>
            <person name="Silva J.C."/>
            <person name="Haas B.J."/>
            <person name="Majoros W.H."/>
            <person name="Farzad M."/>
            <person name="Carlton J.M."/>
            <person name="Smith R.K. Jr."/>
            <person name="Garg J."/>
            <person name="Pearlman R.E."/>
            <person name="Karrer K.M."/>
            <person name="Sun L."/>
            <person name="Manning G."/>
            <person name="Elde N.C."/>
            <person name="Turkewitz A.P."/>
            <person name="Asai D.J."/>
            <person name="Wilkes D.E."/>
            <person name="Wang Y."/>
            <person name="Cai H."/>
            <person name="Collins K."/>
            <person name="Stewart B.A."/>
            <person name="Lee S.R."/>
            <person name="Wilamowska K."/>
            <person name="Weinberg Z."/>
            <person name="Ruzzo W.L."/>
            <person name="Wloga D."/>
            <person name="Gaertig J."/>
            <person name="Frankel J."/>
            <person name="Tsao C.-C."/>
            <person name="Gorovsky M.A."/>
            <person name="Keeling P.J."/>
            <person name="Waller R.F."/>
            <person name="Patron N.J."/>
            <person name="Cherry J.M."/>
            <person name="Stover N.A."/>
            <person name="Krieger C.J."/>
            <person name="del Toro C."/>
            <person name="Ryder H.F."/>
            <person name="Williamson S.C."/>
            <person name="Barbeau R.A."/>
            <person name="Hamilton E.P."/>
            <person name="Orias E."/>
        </authorList>
    </citation>
    <scope>NUCLEOTIDE SEQUENCE [LARGE SCALE GENOMIC DNA]</scope>
    <source>
        <strain evidence="4">SB210</strain>
    </source>
</reference>
<dbReference type="RefSeq" id="XP_001020975.2">
    <property type="nucleotide sequence ID" value="XM_001020975.2"/>
</dbReference>
<organism evidence="3 4">
    <name type="scientific">Tetrahymena thermophila (strain SB210)</name>
    <dbReference type="NCBI Taxonomy" id="312017"/>
    <lineage>
        <taxon>Eukaryota</taxon>
        <taxon>Sar</taxon>
        <taxon>Alveolata</taxon>
        <taxon>Ciliophora</taxon>
        <taxon>Intramacronucleata</taxon>
        <taxon>Oligohymenophorea</taxon>
        <taxon>Hymenostomatida</taxon>
        <taxon>Tetrahymenina</taxon>
        <taxon>Tetrahymenidae</taxon>
        <taxon>Tetrahymena</taxon>
    </lineage>
</organism>
<name>Q23VX5_TETTS</name>
<feature type="coiled-coil region" evidence="1">
    <location>
        <begin position="602"/>
        <end position="636"/>
    </location>
</feature>
<keyword evidence="1" id="KW-0175">Coiled coil</keyword>
<accession>Q23VX5</accession>
<dbReference type="Proteomes" id="UP000009168">
    <property type="component" value="Unassembled WGS sequence"/>
</dbReference>
<dbReference type="KEGG" id="tet:TTHERM_00794560"/>
<feature type="coiled-coil region" evidence="1">
    <location>
        <begin position="529"/>
        <end position="556"/>
    </location>
</feature>
<evidence type="ECO:0000313" key="3">
    <source>
        <dbReference type="EMBL" id="EAS00730.2"/>
    </source>
</evidence>
<evidence type="ECO:0000313" key="4">
    <source>
        <dbReference type="Proteomes" id="UP000009168"/>
    </source>
</evidence>
<dbReference type="InParanoid" id="Q23VX5"/>
<sequence>MISQMIDQELINHLQEVDILLLDLNDIHNIRMKEQEEQLNIFIQEGFIRPLSEREGLFLITQNQLNLFHENIRIFNNRLDKTEEQIKILKEKGMKFSLDINKYEYKINNLEKEKQILEKTLQNYQIDKSSKIEEEEFDGLFEKQIQQIKNNFQNTKIQELQNQVFILKNQLEERNNFFSQFEQTIFNQSQQDQQMSVESQQNENVDSKEDSNQNLIQTLQQKVQLLYSQVNFYKKLADENHSKMKQQIESRMSAFQKELKKQQFVYEEIDDDVDDSKAIVDIQFSNSRTLQIVELQKQVYLLEEERDRIQRNFDNYQKQTESELKEMQSHKIEVQEYKQKLEEALKILKAKTNDNLTKQQMHFEDFKQYQLKIELLNQQNQNLNIKLEEEQSKVYKIKSSYEQSRQQLEQELQLKNEIIRRFDPQSDVYKDLQEQISEQAMKAEQFKQDYQKSQKEKHQIQSQLQEQIDKLSEENKILLSLCESAQSQSSISNTLQITNEPQVENKEQVQQSIANNLFKQLYDFQKKKFQSLNLELQIIQAENQQNKQEKIKLLEENSKINQRLRQLQLIQKQNKKNGNTISSSKKGPKSTLKDYEPLSENIQNILTINKEYKQKIQEQQLQIVSLRTQIETLKQSQDLEKSQQSSFSSEEEVMLREDQLEINDDILIMQALQKTDQFKELFQQN</sequence>
<dbReference type="EMBL" id="GG662609">
    <property type="protein sequence ID" value="EAS00730.2"/>
    <property type="molecule type" value="Genomic_DNA"/>
</dbReference>
<dbReference type="STRING" id="312017.Q23VX5"/>
<evidence type="ECO:0000256" key="2">
    <source>
        <dbReference type="SAM" id="MobiDB-lite"/>
    </source>
</evidence>
<feature type="region of interest" description="Disordered" evidence="2">
    <location>
        <begin position="574"/>
        <end position="594"/>
    </location>
</feature>
<feature type="coiled-coil region" evidence="1">
    <location>
        <begin position="65"/>
        <end position="170"/>
    </location>
</feature>
<feature type="coiled-coil region" evidence="1">
    <location>
        <begin position="292"/>
        <end position="488"/>
    </location>
</feature>
<evidence type="ECO:0000256" key="1">
    <source>
        <dbReference type="SAM" id="Coils"/>
    </source>
</evidence>
<dbReference type="AlphaFoldDB" id="Q23VX5"/>
<gene>
    <name evidence="3" type="ORF">TTHERM_00794560</name>
</gene>
<dbReference type="GeneID" id="7825532"/>
<protein>
    <submittedName>
        <fullName evidence="3">Uncharacterized protein</fullName>
    </submittedName>
</protein>
<proteinExistence type="predicted"/>